<proteinExistence type="predicted"/>
<keyword evidence="2" id="KW-1185">Reference proteome</keyword>
<organism evidence="1 2">
    <name type="scientific">Parasponia andersonii</name>
    <name type="common">Sponia andersonii</name>
    <dbReference type="NCBI Taxonomy" id="3476"/>
    <lineage>
        <taxon>Eukaryota</taxon>
        <taxon>Viridiplantae</taxon>
        <taxon>Streptophyta</taxon>
        <taxon>Embryophyta</taxon>
        <taxon>Tracheophyta</taxon>
        <taxon>Spermatophyta</taxon>
        <taxon>Magnoliopsida</taxon>
        <taxon>eudicotyledons</taxon>
        <taxon>Gunneridae</taxon>
        <taxon>Pentapetalae</taxon>
        <taxon>rosids</taxon>
        <taxon>fabids</taxon>
        <taxon>Rosales</taxon>
        <taxon>Cannabaceae</taxon>
        <taxon>Parasponia</taxon>
    </lineage>
</organism>
<name>A0A2P5B155_PARAD</name>
<accession>A0A2P5B155</accession>
<protein>
    <submittedName>
        <fullName evidence="1">Uncharacterized protein</fullName>
    </submittedName>
</protein>
<dbReference type="EMBL" id="JXTB01000390">
    <property type="protein sequence ID" value="PON42557.1"/>
    <property type="molecule type" value="Genomic_DNA"/>
</dbReference>
<reference evidence="2" key="1">
    <citation type="submission" date="2016-06" db="EMBL/GenBank/DDBJ databases">
        <title>Parallel loss of symbiosis genes in relatives of nitrogen-fixing non-legume Parasponia.</title>
        <authorList>
            <person name="Van Velzen R."/>
            <person name="Holmer R."/>
            <person name="Bu F."/>
            <person name="Rutten L."/>
            <person name="Van Zeijl A."/>
            <person name="Liu W."/>
            <person name="Santuari L."/>
            <person name="Cao Q."/>
            <person name="Sharma T."/>
            <person name="Shen D."/>
            <person name="Roswanjaya Y."/>
            <person name="Wardhani T."/>
            <person name="Kalhor M.S."/>
            <person name="Jansen J."/>
            <person name="Van den Hoogen J."/>
            <person name="Gungor B."/>
            <person name="Hartog M."/>
            <person name="Hontelez J."/>
            <person name="Verver J."/>
            <person name="Yang W.-C."/>
            <person name="Schijlen E."/>
            <person name="Repin R."/>
            <person name="Schilthuizen M."/>
            <person name="Schranz E."/>
            <person name="Heidstra R."/>
            <person name="Miyata K."/>
            <person name="Fedorova E."/>
            <person name="Kohlen W."/>
            <person name="Bisseling T."/>
            <person name="Smit S."/>
            <person name="Geurts R."/>
        </authorList>
    </citation>
    <scope>NUCLEOTIDE SEQUENCE [LARGE SCALE GENOMIC DNA]</scope>
    <source>
        <strain evidence="2">cv. WU1-14</strain>
    </source>
</reference>
<evidence type="ECO:0000313" key="2">
    <source>
        <dbReference type="Proteomes" id="UP000237105"/>
    </source>
</evidence>
<dbReference type="AlphaFoldDB" id="A0A2P5B155"/>
<gene>
    <name evidence="1" type="ORF">PanWU01x14_281120</name>
</gene>
<comment type="caution">
    <text evidence="1">The sequence shown here is derived from an EMBL/GenBank/DDBJ whole genome shotgun (WGS) entry which is preliminary data.</text>
</comment>
<evidence type="ECO:0000313" key="1">
    <source>
        <dbReference type="EMBL" id="PON42557.1"/>
    </source>
</evidence>
<sequence length="107" mass="12497">MKGQPREPVGRGRLVRLLEDIRICEEKEEESRASQKSEEGDGDEFHQNCVGIGLWKIRKKKERRSRLSEEAKSIYSLHKGMYSYYCLKITTCPSLRGKLNLPKKKKK</sequence>
<dbReference type="Proteomes" id="UP000237105">
    <property type="component" value="Unassembled WGS sequence"/>
</dbReference>